<dbReference type="InterPro" id="IPR036890">
    <property type="entry name" value="HATPase_C_sf"/>
</dbReference>
<dbReference type="EMBL" id="CP013987">
    <property type="protein sequence ID" value="ALZ86411.1"/>
    <property type="molecule type" value="Genomic_DNA"/>
</dbReference>
<feature type="transmembrane region" description="Helical" evidence="15">
    <location>
        <begin position="145"/>
        <end position="167"/>
    </location>
</feature>
<evidence type="ECO:0000256" key="14">
    <source>
        <dbReference type="ARBA" id="ARBA00023136"/>
    </source>
</evidence>
<evidence type="ECO:0000256" key="6">
    <source>
        <dbReference type="ARBA" id="ARBA00022553"/>
    </source>
</evidence>
<keyword evidence="4" id="KW-1003">Cell membrane</keyword>
<dbReference type="SUPFAM" id="SSF47384">
    <property type="entry name" value="Homodimeric domain of signal transducing histidine kinase"/>
    <property type="match status" value="1"/>
</dbReference>
<dbReference type="Pfam" id="PF00512">
    <property type="entry name" value="HisKA"/>
    <property type="match status" value="1"/>
</dbReference>
<keyword evidence="10" id="KW-0418">Kinase</keyword>
<dbReference type="Gene3D" id="1.10.287.130">
    <property type="match status" value="1"/>
</dbReference>
<dbReference type="SMART" id="SM00387">
    <property type="entry name" value="HATPase_c"/>
    <property type="match status" value="1"/>
</dbReference>
<keyword evidence="8 15" id="KW-0812">Transmembrane</keyword>
<dbReference type="PROSITE" id="PS50109">
    <property type="entry name" value="HIS_KIN"/>
    <property type="match status" value="1"/>
</dbReference>
<evidence type="ECO:0000259" key="17">
    <source>
        <dbReference type="PROSITE" id="PS50885"/>
    </source>
</evidence>
<protein>
    <recommendedName>
        <fullName evidence="3">histidine kinase</fullName>
        <ecNumber evidence="3">2.7.13.3</ecNumber>
    </recommendedName>
</protein>
<evidence type="ECO:0000256" key="11">
    <source>
        <dbReference type="ARBA" id="ARBA00022840"/>
    </source>
</evidence>
<sequence>MKAPSWFPQSFFARSLWMVLLAVLFSKALTLVYLLLNEDVLVDRQYSHGAALTLRAYWATPEAERPRIAQAAGLRYESPETVPAGEYHWPYSEIFERQMKQELGEETEVRVRVQHGPAMWVLAPSLGPDWIKIPLMAHPLRGQHIWSVLGWFFAIGLLSTGAAWVFVRQLNQPLRRLVHAARELGKGRSVRLPETDAPSEIQDVYHAFNQMAEDVEQAGRERELMLAGVSHDLRTPLTRLRLAVELMPPAEREEAEDMIRDIEDMNAILDQFLAFVRDGRDEPQELTNINELARQVVAPYNQEEERVRLMLDVLPPLPVRRISFKRLLTNLVENALRHGGGGGVEVVGQVAGSATAPYVALSVMDRGPGIDPKDLQDIFNPFTRGNRARTVSGSGLGLAIVKRIAAQHGGSAELRNREGGGVEARVLLPLGLLLPRSAS</sequence>
<keyword evidence="12 15" id="KW-1133">Transmembrane helix</keyword>
<feature type="transmembrane region" description="Helical" evidence="15">
    <location>
        <begin position="12"/>
        <end position="36"/>
    </location>
</feature>
<name>A0A0U4VT89_9PSED</name>
<organism evidence="18 19">
    <name type="scientific">Pseudomonas oryzihabitans</name>
    <dbReference type="NCBI Taxonomy" id="47885"/>
    <lineage>
        <taxon>Bacteria</taxon>
        <taxon>Pseudomonadati</taxon>
        <taxon>Pseudomonadota</taxon>
        <taxon>Gammaproteobacteria</taxon>
        <taxon>Pseudomonadales</taxon>
        <taxon>Pseudomonadaceae</taxon>
        <taxon>Pseudomonas</taxon>
    </lineage>
</organism>
<evidence type="ECO:0000256" key="13">
    <source>
        <dbReference type="ARBA" id="ARBA00023012"/>
    </source>
</evidence>
<keyword evidence="11" id="KW-0067">ATP-binding</keyword>
<dbReference type="SUPFAM" id="SSF55874">
    <property type="entry name" value="ATPase domain of HSP90 chaperone/DNA topoisomerase II/histidine kinase"/>
    <property type="match status" value="1"/>
</dbReference>
<evidence type="ECO:0000313" key="18">
    <source>
        <dbReference type="EMBL" id="ALZ86411.1"/>
    </source>
</evidence>
<dbReference type="PROSITE" id="PS50885">
    <property type="entry name" value="HAMP"/>
    <property type="match status" value="1"/>
</dbReference>
<gene>
    <name evidence="18" type="ORF">APT59_20195</name>
</gene>
<dbReference type="PRINTS" id="PR00344">
    <property type="entry name" value="BCTRLSENSOR"/>
</dbReference>
<dbReference type="SMART" id="SM00388">
    <property type="entry name" value="HisKA"/>
    <property type="match status" value="1"/>
</dbReference>
<evidence type="ECO:0000256" key="8">
    <source>
        <dbReference type="ARBA" id="ARBA00022692"/>
    </source>
</evidence>
<dbReference type="PANTHER" id="PTHR44936:SF5">
    <property type="entry name" value="SENSOR HISTIDINE KINASE ENVZ"/>
    <property type="match status" value="1"/>
</dbReference>
<dbReference type="Pfam" id="PF00672">
    <property type="entry name" value="HAMP"/>
    <property type="match status" value="1"/>
</dbReference>
<keyword evidence="5" id="KW-0997">Cell inner membrane</keyword>
<keyword evidence="6" id="KW-0597">Phosphoprotein</keyword>
<evidence type="ECO:0000256" key="7">
    <source>
        <dbReference type="ARBA" id="ARBA00022679"/>
    </source>
</evidence>
<dbReference type="OrthoDB" id="9804645at2"/>
<dbReference type="SMART" id="SM00304">
    <property type="entry name" value="HAMP"/>
    <property type="match status" value="1"/>
</dbReference>
<evidence type="ECO:0000256" key="5">
    <source>
        <dbReference type="ARBA" id="ARBA00022519"/>
    </source>
</evidence>
<dbReference type="SUPFAM" id="SSF158472">
    <property type="entry name" value="HAMP domain-like"/>
    <property type="match status" value="1"/>
</dbReference>
<keyword evidence="13" id="KW-0902">Two-component regulatory system</keyword>
<keyword evidence="9" id="KW-0547">Nucleotide-binding</keyword>
<dbReference type="PANTHER" id="PTHR44936">
    <property type="entry name" value="SENSOR PROTEIN CREC"/>
    <property type="match status" value="1"/>
</dbReference>
<dbReference type="Proteomes" id="UP000064137">
    <property type="component" value="Chromosome"/>
</dbReference>
<dbReference type="CDD" id="cd06225">
    <property type="entry name" value="HAMP"/>
    <property type="match status" value="1"/>
</dbReference>
<evidence type="ECO:0000259" key="16">
    <source>
        <dbReference type="PROSITE" id="PS50109"/>
    </source>
</evidence>
<evidence type="ECO:0000256" key="1">
    <source>
        <dbReference type="ARBA" id="ARBA00000085"/>
    </source>
</evidence>
<dbReference type="InterPro" id="IPR003661">
    <property type="entry name" value="HisK_dim/P_dom"/>
</dbReference>
<evidence type="ECO:0000256" key="3">
    <source>
        <dbReference type="ARBA" id="ARBA00012438"/>
    </source>
</evidence>
<evidence type="ECO:0000313" key="19">
    <source>
        <dbReference type="Proteomes" id="UP000064137"/>
    </source>
</evidence>
<keyword evidence="14 15" id="KW-0472">Membrane</keyword>
<dbReference type="RefSeq" id="WP_059316473.1">
    <property type="nucleotide sequence ID" value="NZ_CP013987.1"/>
</dbReference>
<feature type="domain" description="HAMP" evidence="17">
    <location>
        <begin position="168"/>
        <end position="220"/>
    </location>
</feature>
<reference evidence="18 19" key="1">
    <citation type="submission" date="2016-01" db="EMBL/GenBank/DDBJ databases">
        <title>Annotation of Pseudomonas oryzihabitans USDA-ARS-USMARC-56511.</title>
        <authorList>
            <person name="Harhay G.P."/>
            <person name="Harhay D.M."/>
            <person name="Smith T.P.L."/>
            <person name="Bono J.L."/>
            <person name="Heaton M.P."/>
            <person name="Clawson M.L."/>
            <person name="Chitko-Mckown C.G."/>
            <person name="Capik S.F."/>
            <person name="DeDonder K.D."/>
            <person name="Apley M.D."/>
            <person name="Lubbers B.V."/>
            <person name="White B.J."/>
            <person name="Larson R.L."/>
        </authorList>
    </citation>
    <scope>NUCLEOTIDE SEQUENCE [LARGE SCALE GENOMIC DNA]</scope>
    <source>
        <strain evidence="18 19">USDA-ARS-USMARC-56511</strain>
    </source>
</reference>
<evidence type="ECO:0000256" key="10">
    <source>
        <dbReference type="ARBA" id="ARBA00022777"/>
    </source>
</evidence>
<dbReference type="GO" id="GO:0005886">
    <property type="term" value="C:plasma membrane"/>
    <property type="evidence" value="ECO:0007669"/>
    <property type="project" value="UniProtKB-SubCell"/>
</dbReference>
<evidence type="ECO:0000256" key="2">
    <source>
        <dbReference type="ARBA" id="ARBA00004429"/>
    </source>
</evidence>
<dbReference type="CDD" id="cd00082">
    <property type="entry name" value="HisKA"/>
    <property type="match status" value="1"/>
</dbReference>
<feature type="domain" description="Histidine kinase" evidence="16">
    <location>
        <begin position="228"/>
        <end position="432"/>
    </location>
</feature>
<dbReference type="Gene3D" id="3.30.565.10">
    <property type="entry name" value="Histidine kinase-like ATPase, C-terminal domain"/>
    <property type="match status" value="1"/>
</dbReference>
<dbReference type="InterPro" id="IPR005467">
    <property type="entry name" value="His_kinase_dom"/>
</dbReference>
<dbReference type="KEGG" id="por:APT59_20195"/>
<dbReference type="EC" id="2.7.13.3" evidence="3"/>
<dbReference type="InterPro" id="IPR050980">
    <property type="entry name" value="2C_sensor_his_kinase"/>
</dbReference>
<dbReference type="InterPro" id="IPR004358">
    <property type="entry name" value="Sig_transdc_His_kin-like_C"/>
</dbReference>
<dbReference type="InterPro" id="IPR003660">
    <property type="entry name" value="HAMP_dom"/>
</dbReference>
<dbReference type="GO" id="GO:0005524">
    <property type="term" value="F:ATP binding"/>
    <property type="evidence" value="ECO:0007669"/>
    <property type="project" value="UniProtKB-KW"/>
</dbReference>
<comment type="catalytic activity">
    <reaction evidence="1">
        <text>ATP + protein L-histidine = ADP + protein N-phospho-L-histidine.</text>
        <dbReference type="EC" id="2.7.13.3"/>
    </reaction>
</comment>
<evidence type="ECO:0000256" key="9">
    <source>
        <dbReference type="ARBA" id="ARBA00022741"/>
    </source>
</evidence>
<dbReference type="InterPro" id="IPR036097">
    <property type="entry name" value="HisK_dim/P_sf"/>
</dbReference>
<dbReference type="GO" id="GO:0000155">
    <property type="term" value="F:phosphorelay sensor kinase activity"/>
    <property type="evidence" value="ECO:0007669"/>
    <property type="project" value="InterPro"/>
</dbReference>
<evidence type="ECO:0000256" key="12">
    <source>
        <dbReference type="ARBA" id="ARBA00022989"/>
    </source>
</evidence>
<accession>A0A0U4VT89</accession>
<comment type="subcellular location">
    <subcellularLocation>
        <location evidence="2">Cell inner membrane</location>
        <topology evidence="2">Multi-pass membrane protein</topology>
    </subcellularLocation>
</comment>
<dbReference type="AlphaFoldDB" id="A0A0U4VT89"/>
<evidence type="ECO:0000256" key="4">
    <source>
        <dbReference type="ARBA" id="ARBA00022475"/>
    </source>
</evidence>
<keyword evidence="7" id="KW-0808">Transferase</keyword>
<dbReference type="Pfam" id="PF02518">
    <property type="entry name" value="HATPase_c"/>
    <property type="match status" value="1"/>
</dbReference>
<proteinExistence type="predicted"/>
<evidence type="ECO:0000256" key="15">
    <source>
        <dbReference type="SAM" id="Phobius"/>
    </source>
</evidence>
<dbReference type="InterPro" id="IPR003594">
    <property type="entry name" value="HATPase_dom"/>
</dbReference>